<sequence length="158" mass="17345">MKMKKKRVVLFPIVTESVNLRKNLAMNLNDSVATIMTSDVVTIASDQKLLDLKRIYENQRFHHHVPVVDGHKVSGIVSLIDFMRVVSGASLDDDETVYHDTTVAKVMSPRVVSLPKTATIAEAAGILGRGEVRSVLILDGEKLAGIITTADIIRNLVK</sequence>
<protein>
    <recommendedName>
        <fullName evidence="3">CBS domain-containing protein</fullName>
    </recommendedName>
</protein>
<evidence type="ECO:0000256" key="2">
    <source>
        <dbReference type="PROSITE-ProRule" id="PRU00703"/>
    </source>
</evidence>
<dbReference type="PANTHER" id="PTHR43080">
    <property type="entry name" value="CBS DOMAIN-CONTAINING PROTEIN CBSX3, MITOCHONDRIAL"/>
    <property type="match status" value="1"/>
</dbReference>
<gene>
    <name evidence="4" type="ORF">GCM10009118_20200</name>
</gene>
<dbReference type="SUPFAM" id="SSF54631">
    <property type="entry name" value="CBS-domain pair"/>
    <property type="match status" value="1"/>
</dbReference>
<reference evidence="5" key="1">
    <citation type="journal article" date="2019" name="Int. J. Syst. Evol. Microbiol.">
        <title>The Global Catalogue of Microorganisms (GCM) 10K type strain sequencing project: providing services to taxonomists for standard genome sequencing and annotation.</title>
        <authorList>
            <consortium name="The Broad Institute Genomics Platform"/>
            <consortium name="The Broad Institute Genome Sequencing Center for Infectious Disease"/>
            <person name="Wu L."/>
            <person name="Ma J."/>
        </authorList>
    </citation>
    <scope>NUCLEOTIDE SEQUENCE [LARGE SCALE GENOMIC DNA]</scope>
    <source>
        <strain evidence="5">JCM 16083</strain>
    </source>
</reference>
<dbReference type="InterPro" id="IPR051257">
    <property type="entry name" value="Diverse_CBS-Domain"/>
</dbReference>
<dbReference type="InterPro" id="IPR000644">
    <property type="entry name" value="CBS_dom"/>
</dbReference>
<dbReference type="Gene3D" id="3.10.580.10">
    <property type="entry name" value="CBS-domain"/>
    <property type="match status" value="2"/>
</dbReference>
<dbReference type="Proteomes" id="UP001501126">
    <property type="component" value="Unassembled WGS sequence"/>
</dbReference>
<evidence type="ECO:0000313" key="5">
    <source>
        <dbReference type="Proteomes" id="UP001501126"/>
    </source>
</evidence>
<dbReference type="PROSITE" id="PS51371">
    <property type="entry name" value="CBS"/>
    <property type="match status" value="2"/>
</dbReference>
<comment type="caution">
    <text evidence="4">The sequence shown here is derived from an EMBL/GenBank/DDBJ whole genome shotgun (WGS) entry which is preliminary data.</text>
</comment>
<evidence type="ECO:0000313" key="4">
    <source>
        <dbReference type="EMBL" id="GAA0875611.1"/>
    </source>
</evidence>
<feature type="domain" description="CBS" evidence="3">
    <location>
        <begin position="107"/>
        <end position="158"/>
    </location>
</feature>
<keyword evidence="1 2" id="KW-0129">CBS domain</keyword>
<dbReference type="SMART" id="SM00116">
    <property type="entry name" value="CBS"/>
    <property type="match status" value="2"/>
</dbReference>
<proteinExistence type="predicted"/>
<dbReference type="InterPro" id="IPR046342">
    <property type="entry name" value="CBS_dom_sf"/>
</dbReference>
<accession>A0ABP3Y201</accession>
<dbReference type="Pfam" id="PF00571">
    <property type="entry name" value="CBS"/>
    <property type="match status" value="2"/>
</dbReference>
<name>A0ABP3Y201_9FLAO</name>
<evidence type="ECO:0000256" key="1">
    <source>
        <dbReference type="ARBA" id="ARBA00023122"/>
    </source>
</evidence>
<dbReference type="PANTHER" id="PTHR43080:SF2">
    <property type="entry name" value="CBS DOMAIN-CONTAINING PROTEIN"/>
    <property type="match status" value="1"/>
</dbReference>
<keyword evidence="5" id="KW-1185">Reference proteome</keyword>
<feature type="domain" description="CBS" evidence="3">
    <location>
        <begin position="36"/>
        <end position="95"/>
    </location>
</feature>
<evidence type="ECO:0000259" key="3">
    <source>
        <dbReference type="PROSITE" id="PS51371"/>
    </source>
</evidence>
<dbReference type="EMBL" id="BAAAFH010000011">
    <property type="protein sequence ID" value="GAA0875611.1"/>
    <property type="molecule type" value="Genomic_DNA"/>
</dbReference>
<organism evidence="4 5">
    <name type="scientific">Wandonia haliotis</name>
    <dbReference type="NCBI Taxonomy" id="574963"/>
    <lineage>
        <taxon>Bacteria</taxon>
        <taxon>Pseudomonadati</taxon>
        <taxon>Bacteroidota</taxon>
        <taxon>Flavobacteriia</taxon>
        <taxon>Flavobacteriales</taxon>
        <taxon>Crocinitomicaceae</taxon>
        <taxon>Wandonia</taxon>
    </lineage>
</organism>